<dbReference type="EMBL" id="JWZT01005461">
    <property type="protein sequence ID" value="KII60745.1"/>
    <property type="molecule type" value="Genomic_DNA"/>
</dbReference>
<keyword evidence="1" id="KW-0472">Membrane</keyword>
<protein>
    <submittedName>
        <fullName evidence="2">Uncharacterized protein</fullName>
    </submittedName>
</protein>
<accession>A0A0C2M143</accession>
<name>A0A0C2M143_THEKT</name>
<proteinExistence type="predicted"/>
<evidence type="ECO:0000313" key="2">
    <source>
        <dbReference type="EMBL" id="KII60745.1"/>
    </source>
</evidence>
<gene>
    <name evidence="2" type="ORF">RF11_05038</name>
</gene>
<keyword evidence="1" id="KW-0812">Transmembrane</keyword>
<organism evidence="2 3">
    <name type="scientific">Thelohanellus kitauei</name>
    <name type="common">Myxosporean</name>
    <dbReference type="NCBI Taxonomy" id="669202"/>
    <lineage>
        <taxon>Eukaryota</taxon>
        <taxon>Metazoa</taxon>
        <taxon>Cnidaria</taxon>
        <taxon>Myxozoa</taxon>
        <taxon>Myxosporea</taxon>
        <taxon>Bivalvulida</taxon>
        <taxon>Platysporina</taxon>
        <taxon>Myxobolidae</taxon>
        <taxon>Thelohanellus</taxon>
    </lineage>
</organism>
<reference evidence="2 3" key="1">
    <citation type="journal article" date="2014" name="Genome Biol. Evol.">
        <title>The genome of the myxosporean Thelohanellus kitauei shows adaptations to nutrient acquisition within its fish host.</title>
        <authorList>
            <person name="Yang Y."/>
            <person name="Xiong J."/>
            <person name="Zhou Z."/>
            <person name="Huo F."/>
            <person name="Miao W."/>
            <person name="Ran C."/>
            <person name="Liu Y."/>
            <person name="Zhang J."/>
            <person name="Feng J."/>
            <person name="Wang M."/>
            <person name="Wang M."/>
            <person name="Wang L."/>
            <person name="Yao B."/>
        </authorList>
    </citation>
    <scope>NUCLEOTIDE SEQUENCE [LARGE SCALE GENOMIC DNA]</scope>
    <source>
        <strain evidence="2">Wuqing</strain>
    </source>
</reference>
<feature type="transmembrane region" description="Helical" evidence="1">
    <location>
        <begin position="20"/>
        <end position="40"/>
    </location>
</feature>
<dbReference type="Proteomes" id="UP000031668">
    <property type="component" value="Unassembled WGS sequence"/>
</dbReference>
<comment type="caution">
    <text evidence="2">The sequence shown here is derived from an EMBL/GenBank/DDBJ whole genome shotgun (WGS) entry which is preliminary data.</text>
</comment>
<keyword evidence="3" id="KW-1185">Reference proteome</keyword>
<sequence length="100" mass="12151">MLKYYVPFFVHSVISQYFIQHIFCLYHCSLFNIIYQYNLVKADKDIKMREMIITIQNRKAERSPWQIFLDESELSRHIGRASSTYNTTHQYCNDDKILIY</sequence>
<evidence type="ECO:0000256" key="1">
    <source>
        <dbReference type="SAM" id="Phobius"/>
    </source>
</evidence>
<dbReference type="AlphaFoldDB" id="A0A0C2M143"/>
<evidence type="ECO:0000313" key="3">
    <source>
        <dbReference type="Proteomes" id="UP000031668"/>
    </source>
</evidence>
<keyword evidence="1" id="KW-1133">Transmembrane helix</keyword>